<evidence type="ECO:0000313" key="3">
    <source>
        <dbReference type="Proteomes" id="UP000422989"/>
    </source>
</evidence>
<proteinExistence type="predicted"/>
<feature type="region of interest" description="Disordered" evidence="1">
    <location>
        <begin position="1"/>
        <end position="34"/>
    </location>
</feature>
<gene>
    <name evidence="2" type="ORF">D7D94_11045</name>
</gene>
<dbReference type="Proteomes" id="UP000422989">
    <property type="component" value="Chromosome"/>
</dbReference>
<dbReference type="AlphaFoldDB" id="A0A6I6DZE6"/>
<dbReference type="KEGG" id="moj:D7D94_11045"/>
<reference evidence="2 3" key="1">
    <citation type="submission" date="2018-09" db="EMBL/GenBank/DDBJ databases">
        <title>Whole genome sequencing of Microbacterium oryzae strain MB-10T.</title>
        <authorList>
            <person name="Das S.K."/>
        </authorList>
    </citation>
    <scope>NUCLEOTIDE SEQUENCE [LARGE SCALE GENOMIC DNA]</scope>
    <source>
        <strain evidence="2 3">MB-10</strain>
    </source>
</reference>
<dbReference type="OrthoDB" id="3260457at2"/>
<dbReference type="EMBL" id="CP032550">
    <property type="protein sequence ID" value="QGU28153.1"/>
    <property type="molecule type" value="Genomic_DNA"/>
</dbReference>
<organism evidence="2 3">
    <name type="scientific">Microbacterium oryzae</name>
    <dbReference type="NCBI Taxonomy" id="743009"/>
    <lineage>
        <taxon>Bacteria</taxon>
        <taxon>Bacillati</taxon>
        <taxon>Actinomycetota</taxon>
        <taxon>Actinomycetes</taxon>
        <taxon>Micrococcales</taxon>
        <taxon>Microbacteriaceae</taxon>
        <taxon>Microbacterium</taxon>
    </lineage>
</organism>
<evidence type="ECO:0000256" key="1">
    <source>
        <dbReference type="SAM" id="MobiDB-lite"/>
    </source>
</evidence>
<dbReference type="RefSeq" id="WP_156242661.1">
    <property type="nucleotide sequence ID" value="NZ_CP032550.1"/>
</dbReference>
<evidence type="ECO:0000313" key="2">
    <source>
        <dbReference type="EMBL" id="QGU28153.1"/>
    </source>
</evidence>
<accession>A0A6I6DZE6</accession>
<keyword evidence="3" id="KW-1185">Reference proteome</keyword>
<feature type="compositionally biased region" description="Basic and acidic residues" evidence="1">
    <location>
        <begin position="22"/>
        <end position="34"/>
    </location>
</feature>
<name>A0A6I6DZE6_9MICO</name>
<protein>
    <submittedName>
        <fullName evidence="2">Uncharacterized protein</fullName>
    </submittedName>
</protein>
<sequence>MPESVRSLTPAPSDAVPDDGVEPGRHEAPEWDEASRQAVVDAAVAAMTAFARPSLDADAWWEGVEPLLTADAAQDYAYVDPANVPASAVTGPAVIVDDTSAYLAHVEVPTDAGAYTLILSREDAGSPWLVSRFTPPEGAS</sequence>